<comment type="caution">
    <text evidence="13">The sequence shown here is derived from an EMBL/GenBank/DDBJ whole genome shotgun (WGS) entry which is preliminary data.</text>
</comment>
<dbReference type="PROSITE" id="PS00141">
    <property type="entry name" value="ASP_PROTEASE"/>
    <property type="match status" value="2"/>
</dbReference>
<keyword evidence="7" id="KW-0325">Glycoprotein</keyword>
<feature type="chain" id="PRO_5042239707" description="Peptidase A1 domain-containing protein" evidence="11">
    <location>
        <begin position="20"/>
        <end position="410"/>
    </location>
</feature>
<evidence type="ECO:0000313" key="14">
    <source>
        <dbReference type="Proteomes" id="UP001208570"/>
    </source>
</evidence>
<feature type="active site" evidence="8">
    <location>
        <position position="88"/>
    </location>
</feature>
<proteinExistence type="inferred from homology"/>
<keyword evidence="5 10" id="KW-0378">Hydrolase</keyword>
<evidence type="ECO:0000313" key="13">
    <source>
        <dbReference type="EMBL" id="KAK2142838.1"/>
    </source>
</evidence>
<dbReference type="InterPro" id="IPR001969">
    <property type="entry name" value="Aspartic_peptidase_AS"/>
</dbReference>
<gene>
    <name evidence="13" type="ORF">LSH36_908g01013</name>
</gene>
<evidence type="ECO:0000256" key="8">
    <source>
        <dbReference type="PIRSR" id="PIRSR601461-1"/>
    </source>
</evidence>
<dbReference type="GO" id="GO:0004190">
    <property type="term" value="F:aspartic-type endopeptidase activity"/>
    <property type="evidence" value="ECO:0007669"/>
    <property type="project" value="UniProtKB-KW"/>
</dbReference>
<evidence type="ECO:0000256" key="5">
    <source>
        <dbReference type="ARBA" id="ARBA00022801"/>
    </source>
</evidence>
<dbReference type="SUPFAM" id="SSF50630">
    <property type="entry name" value="Acid proteases"/>
    <property type="match status" value="1"/>
</dbReference>
<keyword evidence="14" id="KW-1185">Reference proteome</keyword>
<dbReference type="FunFam" id="2.40.70.10:FF:000009">
    <property type="entry name" value="Aspartic proteinase A1"/>
    <property type="match status" value="1"/>
</dbReference>
<dbReference type="Pfam" id="PF00026">
    <property type="entry name" value="Asp"/>
    <property type="match status" value="1"/>
</dbReference>
<keyword evidence="6 9" id="KW-1015">Disulfide bond</keyword>
<evidence type="ECO:0000256" key="2">
    <source>
        <dbReference type="ARBA" id="ARBA00022670"/>
    </source>
</evidence>
<evidence type="ECO:0000256" key="6">
    <source>
        <dbReference type="ARBA" id="ARBA00023157"/>
    </source>
</evidence>
<accession>A0AAD9MST1</accession>
<dbReference type="AlphaFoldDB" id="A0AAD9MST1"/>
<evidence type="ECO:0000259" key="12">
    <source>
        <dbReference type="PROSITE" id="PS51767"/>
    </source>
</evidence>
<evidence type="ECO:0000256" key="1">
    <source>
        <dbReference type="ARBA" id="ARBA00007447"/>
    </source>
</evidence>
<reference evidence="13" key="1">
    <citation type="journal article" date="2023" name="Mol. Biol. Evol.">
        <title>Third-Generation Sequencing Reveals the Adaptive Role of the Epigenome in Three Deep-Sea Polychaetes.</title>
        <authorList>
            <person name="Perez M."/>
            <person name="Aroh O."/>
            <person name="Sun Y."/>
            <person name="Lan Y."/>
            <person name="Juniper S.K."/>
            <person name="Young C.R."/>
            <person name="Angers B."/>
            <person name="Qian P.Y."/>
        </authorList>
    </citation>
    <scope>NUCLEOTIDE SEQUENCE</scope>
    <source>
        <strain evidence="13">P08H-3</strain>
    </source>
</reference>
<dbReference type="Gene3D" id="2.40.70.10">
    <property type="entry name" value="Acid Proteases"/>
    <property type="match status" value="2"/>
</dbReference>
<keyword evidence="3 11" id="KW-0732">Signal</keyword>
<organism evidence="13 14">
    <name type="scientific">Paralvinella palmiformis</name>
    <dbReference type="NCBI Taxonomy" id="53620"/>
    <lineage>
        <taxon>Eukaryota</taxon>
        <taxon>Metazoa</taxon>
        <taxon>Spiralia</taxon>
        <taxon>Lophotrochozoa</taxon>
        <taxon>Annelida</taxon>
        <taxon>Polychaeta</taxon>
        <taxon>Sedentaria</taxon>
        <taxon>Canalipalpata</taxon>
        <taxon>Terebellida</taxon>
        <taxon>Terebelliformia</taxon>
        <taxon>Alvinellidae</taxon>
        <taxon>Paralvinella</taxon>
    </lineage>
</organism>
<dbReference type="InterPro" id="IPR001461">
    <property type="entry name" value="Aspartic_peptidase_A1"/>
</dbReference>
<keyword evidence="2 10" id="KW-0645">Protease</keyword>
<evidence type="ECO:0000256" key="3">
    <source>
        <dbReference type="ARBA" id="ARBA00022729"/>
    </source>
</evidence>
<dbReference type="GO" id="GO:0006508">
    <property type="term" value="P:proteolysis"/>
    <property type="evidence" value="ECO:0007669"/>
    <property type="project" value="UniProtKB-KW"/>
</dbReference>
<keyword evidence="4 10" id="KW-0064">Aspartyl protease</keyword>
<dbReference type="InterPro" id="IPR021109">
    <property type="entry name" value="Peptidase_aspartic_dom_sf"/>
</dbReference>
<dbReference type="Proteomes" id="UP001208570">
    <property type="component" value="Unassembled WGS sequence"/>
</dbReference>
<dbReference type="PANTHER" id="PTHR47966">
    <property type="entry name" value="BETA-SITE APP-CLEAVING ENZYME, ISOFORM A-RELATED"/>
    <property type="match status" value="1"/>
</dbReference>
<dbReference type="PANTHER" id="PTHR47966:SF51">
    <property type="entry name" value="BETA-SITE APP-CLEAVING ENZYME, ISOFORM A-RELATED"/>
    <property type="match status" value="1"/>
</dbReference>
<dbReference type="PROSITE" id="PS51767">
    <property type="entry name" value="PEPTIDASE_A1"/>
    <property type="match status" value="1"/>
</dbReference>
<feature type="disulfide bond" evidence="9">
    <location>
        <begin position="101"/>
        <end position="108"/>
    </location>
</feature>
<evidence type="ECO:0000256" key="9">
    <source>
        <dbReference type="PIRSR" id="PIRSR601461-2"/>
    </source>
</evidence>
<feature type="active site" evidence="8">
    <location>
        <position position="276"/>
    </location>
</feature>
<dbReference type="EMBL" id="JAODUP010000908">
    <property type="protein sequence ID" value="KAK2142838.1"/>
    <property type="molecule type" value="Genomic_DNA"/>
</dbReference>
<evidence type="ECO:0000256" key="11">
    <source>
        <dbReference type="SAM" id="SignalP"/>
    </source>
</evidence>
<feature type="domain" description="Peptidase A1" evidence="12">
    <location>
        <begin position="70"/>
        <end position="388"/>
    </location>
</feature>
<sequence>MDKLVGIICLLLAIGYSEALHRVKLHRFPSVHRTLENVGTTVHSLKYKYYTGRLTGPAPEPLSNYLDAQYYGVISIGTPPQNFKVVFDTGSSNLWVPSKKCHFTDIACLLHNKYDSSKSSTYTANGTKFEIRYGSGSLTGFLSTDTVAIADLKVKNQTFAEATSQPGITFVAAKFDGILGMAYKSISVDGVMPVFYSMVQQKLVDQPIFSFYLSRDPTAKEGGELILGGSDPEYYTGNFSYLPVDKQGYWQFKMDGMQVGGKKGQFCVNGCQAIADTGTSLIAGPTDEVKKLNELIGAKPLPGGEYVINCADIPKLPTVTFVLNGRPFTLHGGDYVLVVKQMTVTVCLSGFLGLDVPKPLGPLWILGDVFIGRFYTEFDLGNNRVGFATVKTANEYYGVPRYNALTFDDV</sequence>
<name>A0AAD9MST1_9ANNE</name>
<dbReference type="FunFam" id="2.40.70.10:FF:000044">
    <property type="entry name" value="Lysosomal aspartic protease"/>
    <property type="match status" value="1"/>
</dbReference>
<evidence type="ECO:0000256" key="7">
    <source>
        <dbReference type="ARBA" id="ARBA00023180"/>
    </source>
</evidence>
<feature type="signal peptide" evidence="11">
    <location>
        <begin position="1"/>
        <end position="19"/>
    </location>
</feature>
<dbReference type="InterPro" id="IPR033121">
    <property type="entry name" value="PEPTIDASE_A1"/>
</dbReference>
<dbReference type="PRINTS" id="PR00792">
    <property type="entry name" value="PEPSIN"/>
</dbReference>
<evidence type="ECO:0000256" key="4">
    <source>
        <dbReference type="ARBA" id="ARBA00022750"/>
    </source>
</evidence>
<comment type="similarity">
    <text evidence="1 10">Belongs to the peptidase A1 family.</text>
</comment>
<protein>
    <recommendedName>
        <fullName evidence="12">Peptidase A1 domain-containing protein</fullName>
    </recommendedName>
</protein>
<evidence type="ECO:0000256" key="10">
    <source>
        <dbReference type="RuleBase" id="RU000454"/>
    </source>
</evidence>